<dbReference type="PANTHER" id="PTHR44019">
    <property type="entry name" value="WD REPEAT-CONTAINING PROTEIN 55"/>
    <property type="match status" value="1"/>
</dbReference>
<dbReference type="SMART" id="SM00320">
    <property type="entry name" value="WD40"/>
    <property type="match status" value="4"/>
</dbReference>
<dbReference type="AlphaFoldDB" id="A0AAD6VLS2"/>
<dbReference type="Pfam" id="PF24796">
    <property type="entry name" value="WDR55"/>
    <property type="match status" value="1"/>
</dbReference>
<comment type="similarity">
    <text evidence="1">Belongs to the WD repeat WDR55 family.</text>
</comment>
<keyword evidence="2" id="KW-0853">WD repeat</keyword>
<feature type="region of interest" description="Disordered" evidence="6">
    <location>
        <begin position="363"/>
        <end position="434"/>
    </location>
</feature>
<dbReference type="SUPFAM" id="SSF50978">
    <property type="entry name" value="WD40 repeat-like"/>
    <property type="match status" value="1"/>
</dbReference>
<dbReference type="InterPro" id="IPR015943">
    <property type="entry name" value="WD40/YVTN_repeat-like_dom_sf"/>
</dbReference>
<organism evidence="7 8">
    <name type="scientific">Mycena pura</name>
    <dbReference type="NCBI Taxonomy" id="153505"/>
    <lineage>
        <taxon>Eukaryota</taxon>
        <taxon>Fungi</taxon>
        <taxon>Dikarya</taxon>
        <taxon>Basidiomycota</taxon>
        <taxon>Agaricomycotina</taxon>
        <taxon>Agaricomycetes</taxon>
        <taxon>Agaricomycetidae</taxon>
        <taxon>Agaricales</taxon>
        <taxon>Marasmiineae</taxon>
        <taxon>Mycenaceae</taxon>
        <taxon>Mycena</taxon>
    </lineage>
</organism>
<dbReference type="PANTHER" id="PTHR44019:SF20">
    <property type="entry name" value="WD REPEAT-CONTAINING PROTEIN 55"/>
    <property type="match status" value="1"/>
</dbReference>
<gene>
    <name evidence="7" type="ORF">GGX14DRAFT_605419</name>
</gene>
<evidence type="ECO:0000256" key="6">
    <source>
        <dbReference type="SAM" id="MobiDB-lite"/>
    </source>
</evidence>
<feature type="compositionally biased region" description="Acidic residues" evidence="6">
    <location>
        <begin position="403"/>
        <end position="413"/>
    </location>
</feature>
<proteinExistence type="inferred from homology"/>
<keyword evidence="3" id="KW-0677">Repeat</keyword>
<dbReference type="InterPro" id="IPR036322">
    <property type="entry name" value="WD40_repeat_dom_sf"/>
</dbReference>
<dbReference type="InterPro" id="IPR001680">
    <property type="entry name" value="WD40_rpt"/>
</dbReference>
<feature type="region of interest" description="Disordered" evidence="6">
    <location>
        <begin position="295"/>
        <end position="336"/>
    </location>
</feature>
<keyword evidence="8" id="KW-1185">Reference proteome</keyword>
<reference evidence="7" key="1">
    <citation type="submission" date="2023-03" db="EMBL/GenBank/DDBJ databases">
        <title>Massive genome expansion in bonnet fungi (Mycena s.s.) driven by repeated elements and novel gene families across ecological guilds.</title>
        <authorList>
            <consortium name="Lawrence Berkeley National Laboratory"/>
            <person name="Harder C.B."/>
            <person name="Miyauchi S."/>
            <person name="Viragh M."/>
            <person name="Kuo A."/>
            <person name="Thoen E."/>
            <person name="Andreopoulos B."/>
            <person name="Lu D."/>
            <person name="Skrede I."/>
            <person name="Drula E."/>
            <person name="Henrissat B."/>
            <person name="Morin E."/>
            <person name="Kohler A."/>
            <person name="Barry K."/>
            <person name="LaButti K."/>
            <person name="Morin E."/>
            <person name="Salamov A."/>
            <person name="Lipzen A."/>
            <person name="Mereny Z."/>
            <person name="Hegedus B."/>
            <person name="Baldrian P."/>
            <person name="Stursova M."/>
            <person name="Weitz H."/>
            <person name="Taylor A."/>
            <person name="Grigoriev I.V."/>
            <person name="Nagy L.G."/>
            <person name="Martin F."/>
            <person name="Kauserud H."/>
        </authorList>
    </citation>
    <scope>NUCLEOTIDE SEQUENCE</scope>
    <source>
        <strain evidence="7">9144</strain>
    </source>
</reference>
<dbReference type="EMBL" id="JARJCW010000015">
    <property type="protein sequence ID" value="KAJ7216601.1"/>
    <property type="molecule type" value="Genomic_DNA"/>
</dbReference>
<dbReference type="Gene3D" id="2.130.10.10">
    <property type="entry name" value="YVTN repeat-like/Quinoprotein amine dehydrogenase"/>
    <property type="match status" value="2"/>
</dbReference>
<dbReference type="Proteomes" id="UP001219525">
    <property type="component" value="Unassembled WGS sequence"/>
</dbReference>
<accession>A0AAD6VLS2</accession>
<protein>
    <recommendedName>
        <fullName evidence="4">WD repeat-containing protein JIP5</fullName>
    </recommendedName>
    <alternativeName>
        <fullName evidence="5">WD repeat-containing protein jip5</fullName>
    </alternativeName>
</protein>
<dbReference type="InterPro" id="IPR050505">
    <property type="entry name" value="WDR55/POC1"/>
</dbReference>
<evidence type="ECO:0000256" key="4">
    <source>
        <dbReference type="ARBA" id="ARBA00039238"/>
    </source>
</evidence>
<name>A0AAD6VLS2_9AGAR</name>
<evidence type="ECO:0000313" key="8">
    <source>
        <dbReference type="Proteomes" id="UP001219525"/>
    </source>
</evidence>
<evidence type="ECO:0000256" key="1">
    <source>
        <dbReference type="ARBA" id="ARBA00007625"/>
    </source>
</evidence>
<sequence length="449" mass="48626">MPDIVVGAQIFDLVFHPTHSTVYTALLTGHVKAFAYGPTALQNTFSVRPSKRSCRALTIDDDGARLYAAGKGKVIHTIDTTTGNIVETRAGAHDDPINRTKHLMPWLFASGDDSGVIKLWDPRQQAAVRTHRQHFDYISDFLWLADKHHLLATSGDGTLSVMDVRSKKTVPFAQSEDQEDELLSATTIKSGAKVVVGTQLGILSVFNRSSGYGDCVDRVPGHPSSIDALCSLPPAFSASVASQGIENTVLTGSSDGLVRAVQVLPTRLVGVVADHGELPIERLAVGGGHGALAFGEGNVQSGSESGDAQRIGQRKGKERQGAQSDDQDEEEEDERKGNCRWWVGSAGHDEVLRLTDLQAFFRDPGAVEKEGEDRDDDASEVEDDDGEVDSEAEVEAKKKNDGSDDEDAEESDEAPAPQKRKRKQKESLVVRRKKGRNELDVEGAFFDGL</sequence>
<evidence type="ECO:0000313" key="7">
    <source>
        <dbReference type="EMBL" id="KAJ7216601.1"/>
    </source>
</evidence>
<feature type="compositionally biased region" description="Acidic residues" evidence="6">
    <location>
        <begin position="373"/>
        <end position="393"/>
    </location>
</feature>
<feature type="compositionally biased region" description="Basic residues" evidence="6">
    <location>
        <begin position="418"/>
        <end position="434"/>
    </location>
</feature>
<evidence type="ECO:0000256" key="3">
    <source>
        <dbReference type="ARBA" id="ARBA00022737"/>
    </source>
</evidence>
<evidence type="ECO:0000256" key="2">
    <source>
        <dbReference type="ARBA" id="ARBA00022574"/>
    </source>
</evidence>
<comment type="caution">
    <text evidence="7">The sequence shown here is derived from an EMBL/GenBank/DDBJ whole genome shotgun (WGS) entry which is preliminary data.</text>
</comment>
<evidence type="ECO:0000256" key="5">
    <source>
        <dbReference type="ARBA" id="ARBA00039514"/>
    </source>
</evidence>